<evidence type="ECO:0000256" key="8">
    <source>
        <dbReference type="ARBA" id="ARBA00022960"/>
    </source>
</evidence>
<keyword evidence="5" id="KW-0328">Glycosyltransferase</keyword>
<evidence type="ECO:0000256" key="2">
    <source>
        <dbReference type="ARBA" id="ARBA00007739"/>
    </source>
</evidence>
<keyword evidence="9" id="KW-0573">Peptidoglycan synthesis</keyword>
<comment type="caution">
    <text evidence="17">The sequence shown here is derived from an EMBL/GenBank/DDBJ whole genome shotgun (WGS) entry which is preliminary data.</text>
</comment>
<protein>
    <submittedName>
        <fullName evidence="17">Penicillin-binding protein</fullName>
    </submittedName>
</protein>
<dbReference type="PANTHER" id="PTHR32282:SF33">
    <property type="entry name" value="PEPTIDOGLYCAN GLYCOSYLTRANSFERASE"/>
    <property type="match status" value="1"/>
</dbReference>
<comment type="catalytic activity">
    <reaction evidence="12">
        <text>Preferential cleavage: (Ac)2-L-Lys-D-Ala-|-D-Ala. Also transpeptidation of peptidyl-alanyl moieties that are N-acyl substituents of D-alanine.</text>
        <dbReference type="EC" id="3.4.16.4"/>
    </reaction>
</comment>
<dbReference type="Gene3D" id="1.10.3810.10">
    <property type="entry name" value="Biosynthetic peptidoglycan transglycosylase-like"/>
    <property type="match status" value="1"/>
</dbReference>
<accession>A0A916SN96</accession>
<keyword evidence="7" id="KW-0378">Hydrolase</keyword>
<dbReference type="InterPro" id="IPR036950">
    <property type="entry name" value="PBP_transglycosylase"/>
</dbReference>
<dbReference type="GO" id="GO:0009252">
    <property type="term" value="P:peptidoglycan biosynthetic process"/>
    <property type="evidence" value="ECO:0007669"/>
    <property type="project" value="UniProtKB-KW"/>
</dbReference>
<dbReference type="SUPFAM" id="SSF53955">
    <property type="entry name" value="Lysozyme-like"/>
    <property type="match status" value="1"/>
</dbReference>
<evidence type="ECO:0000256" key="1">
    <source>
        <dbReference type="ARBA" id="ARBA00007090"/>
    </source>
</evidence>
<dbReference type="FunFam" id="1.10.3810.10:FF:000001">
    <property type="entry name" value="Penicillin-binding protein 1A"/>
    <property type="match status" value="1"/>
</dbReference>
<sequence length="685" mass="72293">MPSRYEMVSLDEISVGATDYARPRGYKILLAALAMILIPALIGAGFAAMATPAVLAASSTTEKVTDYWEAFPSDLPIAAALPQHVVLLDKSGAEFARFYNENRIPITYEQISPNFINALVATEDSRFYQHSGVDFAGIARAMVKNLTNDNRTEGASTITQQLVQNILISNARNDDEREVAKGDTYESKIREVKYAVALEKTMPKQDILSTYSNAVYFGNLAYGVEAASRVYFSSDAASLTVPQAAVLVGLLQSPVQYDPYARPEASQARRDAVIDRMLAEGYITAEEAAAATATPLTLSRGDTPSGCATSAYPYYCALVQQELLANVAFGATPEERQQNLSLGGITVTTALDRGVSDAATRAATDALGNDNRVAAGIAVVVPGTGHIAAVAENRGWNQTQVVYATSAQQPGSVMKPLTLVTALEQGIPITTTLSANGPYFSRVLDSPKKGYTNFGNAQLGNIDARSAIRQSVNIYFVKLIEQTTVMSVVDMSRRLGISTINTNEGDPAAVGPRTGSFALGTSSVTPVEMANVYATFAAGGVKCNPISIVSAVRTTTGEPLPTSAPECHQEISPAIAAQMTDALQGTFGGGGTLAGVGPLPGRETAGKTGTTDDSSANWTVGMTPNFATAVWVGDPRGGFAYPLTSVFAYGRTFFKTTGSAIAGRIWKTVMVDVHQGQPVTGFPNG</sequence>
<dbReference type="RefSeq" id="WP_188510812.1">
    <property type="nucleotide sequence ID" value="NZ_BMGB01000001.1"/>
</dbReference>
<dbReference type="GO" id="GO:0008360">
    <property type="term" value="P:regulation of cell shape"/>
    <property type="evidence" value="ECO:0007669"/>
    <property type="project" value="UniProtKB-KW"/>
</dbReference>
<dbReference type="InterPro" id="IPR001460">
    <property type="entry name" value="PCN-bd_Tpept"/>
</dbReference>
<feature type="domain" description="Penicillin-binding protein transpeptidase" evidence="15">
    <location>
        <begin position="378"/>
        <end position="631"/>
    </location>
</feature>
<dbReference type="Pfam" id="PF00905">
    <property type="entry name" value="Transpeptidase"/>
    <property type="match status" value="1"/>
</dbReference>
<evidence type="ECO:0000256" key="3">
    <source>
        <dbReference type="ARBA" id="ARBA00022645"/>
    </source>
</evidence>
<dbReference type="PANTHER" id="PTHR32282">
    <property type="entry name" value="BINDING PROTEIN TRANSPEPTIDASE, PUTATIVE-RELATED"/>
    <property type="match status" value="1"/>
</dbReference>
<comment type="catalytic activity">
    <reaction evidence="13">
        <text>[GlcNAc-(1-&gt;4)-Mur2Ac(oyl-L-Ala-gamma-D-Glu-L-Lys-D-Ala-D-Ala)](n)-di-trans,octa-cis-undecaprenyl diphosphate + beta-D-GlcNAc-(1-&gt;4)-Mur2Ac(oyl-L-Ala-gamma-D-Glu-L-Lys-D-Ala-D-Ala)-di-trans,octa-cis-undecaprenyl diphosphate = [GlcNAc-(1-&gt;4)-Mur2Ac(oyl-L-Ala-gamma-D-Glu-L-Lys-D-Ala-D-Ala)](n+1)-di-trans,octa-cis-undecaprenyl diphosphate + di-trans,octa-cis-undecaprenyl diphosphate + H(+)</text>
        <dbReference type="Rhea" id="RHEA:23708"/>
        <dbReference type="Rhea" id="RHEA-COMP:9602"/>
        <dbReference type="Rhea" id="RHEA-COMP:9603"/>
        <dbReference type="ChEBI" id="CHEBI:15378"/>
        <dbReference type="ChEBI" id="CHEBI:58405"/>
        <dbReference type="ChEBI" id="CHEBI:60033"/>
        <dbReference type="ChEBI" id="CHEBI:78435"/>
        <dbReference type="EC" id="2.4.99.28"/>
    </reaction>
</comment>
<dbReference type="InterPro" id="IPR012338">
    <property type="entry name" value="Beta-lactam/transpept-like"/>
</dbReference>
<reference evidence="17" key="1">
    <citation type="journal article" date="2014" name="Int. J. Syst. Evol. Microbiol.">
        <title>Complete genome sequence of Corynebacterium casei LMG S-19264T (=DSM 44701T), isolated from a smear-ripened cheese.</title>
        <authorList>
            <consortium name="US DOE Joint Genome Institute (JGI-PGF)"/>
            <person name="Walter F."/>
            <person name="Albersmeier A."/>
            <person name="Kalinowski J."/>
            <person name="Ruckert C."/>
        </authorList>
    </citation>
    <scope>NUCLEOTIDE SEQUENCE</scope>
    <source>
        <strain evidence="17">CGMCC 1.12813</strain>
    </source>
</reference>
<name>A0A916SN96_9MICO</name>
<dbReference type="GO" id="GO:0009002">
    <property type="term" value="F:serine-type D-Ala-D-Ala carboxypeptidase activity"/>
    <property type="evidence" value="ECO:0007669"/>
    <property type="project" value="UniProtKB-EC"/>
</dbReference>
<keyword evidence="14" id="KW-0812">Transmembrane</keyword>
<dbReference type="GO" id="GO:0008955">
    <property type="term" value="F:peptidoglycan glycosyltransferase activity"/>
    <property type="evidence" value="ECO:0007669"/>
    <property type="project" value="UniProtKB-EC"/>
</dbReference>
<dbReference type="Gene3D" id="3.40.710.10">
    <property type="entry name" value="DD-peptidase/beta-lactamase superfamily"/>
    <property type="match status" value="1"/>
</dbReference>
<dbReference type="GO" id="GO:0006508">
    <property type="term" value="P:proteolysis"/>
    <property type="evidence" value="ECO:0007669"/>
    <property type="project" value="UniProtKB-KW"/>
</dbReference>
<evidence type="ECO:0000256" key="10">
    <source>
        <dbReference type="ARBA" id="ARBA00023268"/>
    </source>
</evidence>
<dbReference type="GO" id="GO:0008658">
    <property type="term" value="F:penicillin binding"/>
    <property type="evidence" value="ECO:0007669"/>
    <property type="project" value="InterPro"/>
</dbReference>
<dbReference type="InterPro" id="IPR050396">
    <property type="entry name" value="Glycosyltr_51/Transpeptidase"/>
</dbReference>
<dbReference type="SUPFAM" id="SSF56601">
    <property type="entry name" value="beta-lactamase/transpeptidase-like"/>
    <property type="match status" value="1"/>
</dbReference>
<dbReference type="GO" id="GO:0071555">
    <property type="term" value="P:cell wall organization"/>
    <property type="evidence" value="ECO:0007669"/>
    <property type="project" value="UniProtKB-KW"/>
</dbReference>
<comment type="similarity">
    <text evidence="2">In the N-terminal section; belongs to the glycosyltransferase 51 family.</text>
</comment>
<evidence type="ECO:0000256" key="9">
    <source>
        <dbReference type="ARBA" id="ARBA00022984"/>
    </source>
</evidence>
<evidence type="ECO:0000256" key="11">
    <source>
        <dbReference type="ARBA" id="ARBA00023316"/>
    </source>
</evidence>
<dbReference type="Proteomes" id="UP000606922">
    <property type="component" value="Unassembled WGS sequence"/>
</dbReference>
<keyword evidence="14" id="KW-0472">Membrane</keyword>
<keyword evidence="4" id="KW-0645">Protease</keyword>
<evidence type="ECO:0000313" key="18">
    <source>
        <dbReference type="Proteomes" id="UP000606922"/>
    </source>
</evidence>
<evidence type="ECO:0000256" key="14">
    <source>
        <dbReference type="SAM" id="Phobius"/>
    </source>
</evidence>
<dbReference type="AlphaFoldDB" id="A0A916SN96"/>
<evidence type="ECO:0000256" key="6">
    <source>
        <dbReference type="ARBA" id="ARBA00022679"/>
    </source>
</evidence>
<evidence type="ECO:0000256" key="4">
    <source>
        <dbReference type="ARBA" id="ARBA00022670"/>
    </source>
</evidence>
<keyword evidence="3" id="KW-0121">Carboxypeptidase</keyword>
<dbReference type="GO" id="GO:0030288">
    <property type="term" value="C:outer membrane-bounded periplasmic space"/>
    <property type="evidence" value="ECO:0007669"/>
    <property type="project" value="TreeGrafter"/>
</dbReference>
<keyword evidence="18" id="KW-1185">Reference proteome</keyword>
<reference evidence="17" key="2">
    <citation type="submission" date="2020-09" db="EMBL/GenBank/DDBJ databases">
        <authorList>
            <person name="Sun Q."/>
            <person name="Zhou Y."/>
        </authorList>
    </citation>
    <scope>NUCLEOTIDE SEQUENCE</scope>
    <source>
        <strain evidence="17">CGMCC 1.12813</strain>
    </source>
</reference>
<feature type="transmembrane region" description="Helical" evidence="14">
    <location>
        <begin position="28"/>
        <end position="50"/>
    </location>
</feature>
<keyword evidence="11" id="KW-0961">Cell wall biogenesis/degradation</keyword>
<evidence type="ECO:0000256" key="7">
    <source>
        <dbReference type="ARBA" id="ARBA00022801"/>
    </source>
</evidence>
<evidence type="ECO:0000256" key="12">
    <source>
        <dbReference type="ARBA" id="ARBA00034000"/>
    </source>
</evidence>
<gene>
    <name evidence="17" type="ORF">GCM10010979_23830</name>
</gene>
<comment type="similarity">
    <text evidence="1">In the C-terminal section; belongs to the transpeptidase family.</text>
</comment>
<dbReference type="InterPro" id="IPR001264">
    <property type="entry name" value="Glyco_trans_51"/>
</dbReference>
<evidence type="ECO:0000256" key="5">
    <source>
        <dbReference type="ARBA" id="ARBA00022676"/>
    </source>
</evidence>
<dbReference type="InterPro" id="IPR023346">
    <property type="entry name" value="Lysozyme-like_dom_sf"/>
</dbReference>
<evidence type="ECO:0000259" key="16">
    <source>
        <dbReference type="Pfam" id="PF00912"/>
    </source>
</evidence>
<evidence type="ECO:0000313" key="17">
    <source>
        <dbReference type="EMBL" id="GGB08515.1"/>
    </source>
</evidence>
<feature type="domain" description="Glycosyl transferase family 51" evidence="16">
    <location>
        <begin position="94"/>
        <end position="277"/>
    </location>
</feature>
<organism evidence="17 18">
    <name type="scientific">Conyzicola nivalis</name>
    <dbReference type="NCBI Taxonomy" id="1477021"/>
    <lineage>
        <taxon>Bacteria</taxon>
        <taxon>Bacillati</taxon>
        <taxon>Actinomycetota</taxon>
        <taxon>Actinomycetes</taxon>
        <taxon>Micrococcales</taxon>
        <taxon>Microbacteriaceae</taxon>
        <taxon>Conyzicola</taxon>
    </lineage>
</organism>
<dbReference type="EMBL" id="BMGB01000001">
    <property type="protein sequence ID" value="GGB08515.1"/>
    <property type="molecule type" value="Genomic_DNA"/>
</dbReference>
<keyword evidence="10" id="KW-0511">Multifunctional enzyme</keyword>
<evidence type="ECO:0000256" key="13">
    <source>
        <dbReference type="ARBA" id="ARBA00049902"/>
    </source>
</evidence>
<keyword evidence="6" id="KW-0808">Transferase</keyword>
<keyword evidence="8" id="KW-0133">Cell shape</keyword>
<proteinExistence type="inferred from homology"/>
<keyword evidence="14" id="KW-1133">Transmembrane helix</keyword>
<evidence type="ECO:0000259" key="15">
    <source>
        <dbReference type="Pfam" id="PF00905"/>
    </source>
</evidence>
<dbReference type="Pfam" id="PF00912">
    <property type="entry name" value="Transgly"/>
    <property type="match status" value="1"/>
</dbReference>